<gene>
    <name evidence="4" type="ORF">NG895_23425</name>
</gene>
<evidence type="ECO:0000256" key="1">
    <source>
        <dbReference type="SAM" id="MobiDB-lite"/>
    </source>
</evidence>
<protein>
    <submittedName>
        <fullName evidence="4">VWA domain-containing protein</fullName>
    </submittedName>
</protein>
<feature type="compositionally biased region" description="Basic and acidic residues" evidence="1">
    <location>
        <begin position="992"/>
        <end position="1007"/>
    </location>
</feature>
<evidence type="ECO:0000259" key="3">
    <source>
        <dbReference type="PROSITE" id="PS50234"/>
    </source>
</evidence>
<dbReference type="InterPro" id="IPR036465">
    <property type="entry name" value="vWFA_dom_sf"/>
</dbReference>
<feature type="transmembrane region" description="Helical" evidence="2">
    <location>
        <begin position="12"/>
        <end position="27"/>
    </location>
</feature>
<keyword evidence="5" id="KW-1185">Reference proteome</keyword>
<dbReference type="PROSITE" id="PS50234">
    <property type="entry name" value="VWFA"/>
    <property type="match status" value="2"/>
</dbReference>
<dbReference type="InterPro" id="IPR002035">
    <property type="entry name" value="VWF_A"/>
</dbReference>
<dbReference type="SUPFAM" id="SSF53300">
    <property type="entry name" value="vWA-like"/>
    <property type="match status" value="2"/>
</dbReference>
<dbReference type="EMBL" id="JAMXLR010000077">
    <property type="protein sequence ID" value="MCO6046861.1"/>
    <property type="molecule type" value="Genomic_DNA"/>
</dbReference>
<dbReference type="Gene3D" id="3.40.50.410">
    <property type="entry name" value="von Willebrand factor, type A domain"/>
    <property type="match status" value="1"/>
</dbReference>
<keyword evidence="2" id="KW-1133">Transmembrane helix</keyword>
<name>A0A9X2FJ93_9BACT</name>
<feature type="region of interest" description="Disordered" evidence="1">
    <location>
        <begin position="943"/>
        <end position="1007"/>
    </location>
</feature>
<keyword evidence="2" id="KW-0472">Membrane</keyword>
<dbReference type="AlphaFoldDB" id="A0A9X2FJ93"/>
<evidence type="ECO:0000313" key="5">
    <source>
        <dbReference type="Proteomes" id="UP001155241"/>
    </source>
</evidence>
<sequence>MNSVWLHFDNTHYLWLFTLLPVFWWIGRGGFSGLHGGQWMAAVAARSGVFALVVLALADTQVMRTNNQLTVLYLLDQSHSIPDDQREAMVDFVNASIEAHRQSEGSNRVGVMVFGRQPEMEIPPLDAMPVLGRIQSLVDPEYSDLEAALAHARGMFPGDTAGRVVLVTDGNENLGDAVAEAKVLADAGISIDVVPVPLPQQIEVAVEKLMLPAVVRDGEPFEIRAVLRADIQSDDRPAAGTVRIVRQAFGREEIVAEQSVELPPGKTVLAVNDELGRSGFFTYEAQYSPADPRADGTARNNRATAFTQIVGSGQVLVIENAEERGAHDRLVDALRRGGLEVELIDTTMLFSSLAELQRFDCVVLADVPLASGGAGDEVVAFSDAQLRMLVENTESLGCGLVVVGGPNSYGAGGWASSELEKALPVDCQIKDARVVPVGALGLVIDRSGSMDGEKIQLSKAAAIAAVRSLGKRDMVSVVAFDSTAVPIARLRQVDNGDRVSAAIQRLSAGGGTDMYPAFAQVIADLEKAEAAVKHIIVLTDGQTPNRPFDELLQRAKQAKITVSAVAIGGDAQIPLLTNIAGAGGGRFYAVRSPKAVPRIFMREARRVSRPLVRDLKPPQTPVVASDHPILAGLSEGFPPIRGFVMTTLKDSSLVEVVLRSPVPPNPENSTLLATWNYGLGRVVAFTSDAGQRWTNSWTGWEGYDAFFTKMVRSTMRPTDGVRNYTLATTTDDGVTTVVIDALDNEDNYVHQTTGMSGTVVGPDSEPMPLVVEQVAPGRYVGRFDSRQSGTYIVAVAPQGGPTLRTGVSVGYSPEYRAREMNLPLLETIAGLEPRGGVAGQLVGGATPGNLDQTAEQLASGASNPFRRDLRQATAVDSIWPWLVMAAACLFVGDVGVRRVRFDLAALFGLASDKAGSLLGRRNTNDSPATITRLQSRKQRLREELASRRAAAEEIDAPPVEQFQAPAPPVPPTTTPATTLSTDESSDPPPESYTERLLKAKRDATQRE</sequence>
<accession>A0A9X2FJ93</accession>
<evidence type="ECO:0000256" key="2">
    <source>
        <dbReference type="SAM" id="Phobius"/>
    </source>
</evidence>
<dbReference type="CDD" id="cd00198">
    <property type="entry name" value="vWFA"/>
    <property type="match status" value="2"/>
</dbReference>
<keyword evidence="2" id="KW-0812">Transmembrane</keyword>
<dbReference type="PANTHER" id="PTHR37947:SF2">
    <property type="entry name" value="VON WILLEBRAND FACTOR TYPE A"/>
    <property type="match status" value="1"/>
</dbReference>
<dbReference type="SMART" id="SM00327">
    <property type="entry name" value="VWA"/>
    <property type="match status" value="2"/>
</dbReference>
<dbReference type="InterPro" id="IPR010768">
    <property type="entry name" value="GATase1-like"/>
</dbReference>
<dbReference type="Pfam" id="PF00092">
    <property type="entry name" value="VWA"/>
    <property type="match status" value="1"/>
</dbReference>
<dbReference type="Gene3D" id="3.40.50.880">
    <property type="match status" value="2"/>
</dbReference>
<dbReference type="Proteomes" id="UP001155241">
    <property type="component" value="Unassembled WGS sequence"/>
</dbReference>
<comment type="caution">
    <text evidence="4">The sequence shown here is derived from an EMBL/GenBank/DDBJ whole genome shotgun (WGS) entry which is preliminary data.</text>
</comment>
<dbReference type="RefSeq" id="WP_252854970.1">
    <property type="nucleotide sequence ID" value="NZ_JAMXLR010000077.1"/>
</dbReference>
<evidence type="ECO:0000313" key="4">
    <source>
        <dbReference type="EMBL" id="MCO6046861.1"/>
    </source>
</evidence>
<feature type="domain" description="VWFA" evidence="3">
    <location>
        <begin position="439"/>
        <end position="604"/>
    </location>
</feature>
<dbReference type="InterPro" id="IPR029062">
    <property type="entry name" value="Class_I_gatase-like"/>
</dbReference>
<dbReference type="SUPFAM" id="SSF52317">
    <property type="entry name" value="Class I glutamine amidotransferase-like"/>
    <property type="match status" value="1"/>
</dbReference>
<reference evidence="4" key="1">
    <citation type="submission" date="2022-06" db="EMBL/GenBank/DDBJ databases">
        <title>Aeoliella straminimaris, a novel planctomycete from sediments.</title>
        <authorList>
            <person name="Vitorino I.R."/>
            <person name="Lage O.M."/>
        </authorList>
    </citation>
    <scope>NUCLEOTIDE SEQUENCE</scope>
    <source>
        <strain evidence="4">ICT_H6.2</strain>
    </source>
</reference>
<feature type="domain" description="VWFA" evidence="3">
    <location>
        <begin position="70"/>
        <end position="196"/>
    </location>
</feature>
<dbReference type="PANTHER" id="PTHR37947">
    <property type="entry name" value="BLL2462 PROTEIN"/>
    <property type="match status" value="1"/>
</dbReference>
<proteinExistence type="predicted"/>
<dbReference type="Pfam" id="PF07090">
    <property type="entry name" value="GATase1_like"/>
    <property type="match status" value="1"/>
</dbReference>
<dbReference type="Pfam" id="PF13519">
    <property type="entry name" value="VWA_2"/>
    <property type="match status" value="1"/>
</dbReference>
<organism evidence="4 5">
    <name type="scientific">Aeoliella straminimaris</name>
    <dbReference type="NCBI Taxonomy" id="2954799"/>
    <lineage>
        <taxon>Bacteria</taxon>
        <taxon>Pseudomonadati</taxon>
        <taxon>Planctomycetota</taxon>
        <taxon>Planctomycetia</taxon>
        <taxon>Pirellulales</taxon>
        <taxon>Lacipirellulaceae</taxon>
        <taxon>Aeoliella</taxon>
    </lineage>
</organism>